<dbReference type="PROSITE" id="PS51257">
    <property type="entry name" value="PROKAR_LIPOPROTEIN"/>
    <property type="match status" value="1"/>
</dbReference>
<gene>
    <name evidence="2" type="ORF">ACFQ2X_10420</name>
</gene>
<keyword evidence="3" id="KW-1185">Reference proteome</keyword>
<evidence type="ECO:0008006" key="4">
    <source>
        <dbReference type="Google" id="ProtNLM"/>
    </source>
</evidence>
<evidence type="ECO:0000313" key="3">
    <source>
        <dbReference type="Proteomes" id="UP001597264"/>
    </source>
</evidence>
<feature type="signal peptide" evidence="1">
    <location>
        <begin position="1"/>
        <end position="23"/>
    </location>
</feature>
<proteinExistence type="predicted"/>
<accession>A0ABW3U833</accession>
<evidence type="ECO:0000256" key="1">
    <source>
        <dbReference type="SAM" id="SignalP"/>
    </source>
</evidence>
<dbReference type="RefSeq" id="WP_230437191.1">
    <property type="nucleotide sequence ID" value="NZ_CP087715.1"/>
</dbReference>
<comment type="caution">
    <text evidence="2">The sequence shown here is derived from an EMBL/GenBank/DDBJ whole genome shotgun (WGS) entry which is preliminary data.</text>
</comment>
<sequence length="100" mass="10914">MQKLSSILLAAAVAAGIVAGCTATESKEESHAIRTFSQSQGSGERTPEHLYIRSEEAPPVTIPANAPRRSPKSLNVNGAKFRCYEREMDNKIVVRCVRQT</sequence>
<feature type="chain" id="PRO_5046715105" description="Lipoprotein" evidence="1">
    <location>
        <begin position="24"/>
        <end position="100"/>
    </location>
</feature>
<dbReference type="Proteomes" id="UP001597264">
    <property type="component" value="Unassembled WGS sequence"/>
</dbReference>
<reference evidence="3" key="1">
    <citation type="journal article" date="2019" name="Int. J. Syst. Evol. Microbiol.">
        <title>The Global Catalogue of Microorganisms (GCM) 10K type strain sequencing project: providing services to taxonomists for standard genome sequencing and annotation.</title>
        <authorList>
            <consortium name="The Broad Institute Genomics Platform"/>
            <consortium name="The Broad Institute Genome Sequencing Center for Infectious Disease"/>
            <person name="Wu L."/>
            <person name="Ma J."/>
        </authorList>
    </citation>
    <scope>NUCLEOTIDE SEQUENCE [LARGE SCALE GENOMIC DNA]</scope>
    <source>
        <strain evidence="3">CCUG 54356</strain>
    </source>
</reference>
<keyword evidence="1" id="KW-0732">Signal</keyword>
<evidence type="ECO:0000313" key="2">
    <source>
        <dbReference type="EMBL" id="MFD1217017.1"/>
    </source>
</evidence>
<organism evidence="2 3">
    <name type="scientific">Microbulbifer celer</name>
    <dbReference type="NCBI Taxonomy" id="435905"/>
    <lineage>
        <taxon>Bacteria</taxon>
        <taxon>Pseudomonadati</taxon>
        <taxon>Pseudomonadota</taxon>
        <taxon>Gammaproteobacteria</taxon>
        <taxon>Cellvibrionales</taxon>
        <taxon>Microbulbiferaceae</taxon>
        <taxon>Microbulbifer</taxon>
    </lineage>
</organism>
<dbReference type="EMBL" id="JBHTLR010000008">
    <property type="protein sequence ID" value="MFD1217017.1"/>
    <property type="molecule type" value="Genomic_DNA"/>
</dbReference>
<protein>
    <recommendedName>
        <fullName evidence="4">Lipoprotein</fullName>
    </recommendedName>
</protein>
<name>A0ABW3U833_9GAMM</name>